<dbReference type="HOGENOM" id="CLU_320210_0_0_3"/>
<evidence type="ECO:0000313" key="3">
    <source>
        <dbReference type="Proteomes" id="UP000010478"/>
    </source>
</evidence>
<keyword evidence="1" id="KW-1133">Transmembrane helix</keyword>
<keyword evidence="3" id="KW-1185">Reference proteome</keyword>
<evidence type="ECO:0008006" key="4">
    <source>
        <dbReference type="Google" id="ProtNLM"/>
    </source>
</evidence>
<dbReference type="STRING" id="179408.Osc7112_3225"/>
<proteinExistence type="predicted"/>
<feature type="transmembrane region" description="Helical" evidence="1">
    <location>
        <begin position="198"/>
        <end position="217"/>
    </location>
</feature>
<feature type="transmembrane region" description="Helical" evidence="1">
    <location>
        <begin position="145"/>
        <end position="166"/>
    </location>
</feature>
<dbReference type="SUPFAM" id="SSF52151">
    <property type="entry name" value="FabD/lysophospholipase-like"/>
    <property type="match status" value="1"/>
</dbReference>
<protein>
    <recommendedName>
        <fullName evidence="4">PNPLA domain-containing protein</fullName>
    </recommendedName>
</protein>
<dbReference type="eggNOG" id="COG1752">
    <property type="taxonomic scope" value="Bacteria"/>
</dbReference>
<dbReference type="KEGG" id="oni:Osc7112_3225"/>
<evidence type="ECO:0000256" key="1">
    <source>
        <dbReference type="SAM" id="Phobius"/>
    </source>
</evidence>
<feature type="transmembrane region" description="Helical" evidence="1">
    <location>
        <begin position="310"/>
        <end position="328"/>
    </location>
</feature>
<feature type="transmembrane region" description="Helical" evidence="1">
    <location>
        <begin position="223"/>
        <end position="242"/>
    </location>
</feature>
<feature type="transmembrane region" description="Helical" evidence="1">
    <location>
        <begin position="30"/>
        <end position="46"/>
    </location>
</feature>
<keyword evidence="1" id="KW-0812">Transmembrane</keyword>
<dbReference type="EMBL" id="CP003614">
    <property type="protein sequence ID" value="AFZ07609.1"/>
    <property type="molecule type" value="Genomic_DNA"/>
</dbReference>
<dbReference type="RefSeq" id="WP_015176880.1">
    <property type="nucleotide sequence ID" value="NC_019729.1"/>
</dbReference>
<evidence type="ECO:0000313" key="2">
    <source>
        <dbReference type="EMBL" id="AFZ07609.1"/>
    </source>
</evidence>
<organism evidence="2 3">
    <name type="scientific">Phormidium nigroviride PCC 7112</name>
    <dbReference type="NCBI Taxonomy" id="179408"/>
    <lineage>
        <taxon>Bacteria</taxon>
        <taxon>Bacillati</taxon>
        <taxon>Cyanobacteriota</taxon>
        <taxon>Cyanophyceae</taxon>
        <taxon>Oscillatoriophycideae</taxon>
        <taxon>Oscillatoriales</taxon>
        <taxon>Oscillatoriaceae</taxon>
        <taxon>Phormidium</taxon>
    </lineage>
</organism>
<dbReference type="InterPro" id="IPR016035">
    <property type="entry name" value="Acyl_Trfase/lysoPLipase"/>
</dbReference>
<dbReference type="Proteomes" id="UP000010478">
    <property type="component" value="Chromosome"/>
</dbReference>
<feature type="transmembrane region" description="Helical" evidence="1">
    <location>
        <begin position="66"/>
        <end position="86"/>
    </location>
</feature>
<feature type="transmembrane region" description="Helical" evidence="1">
    <location>
        <begin position="254"/>
        <end position="274"/>
    </location>
</feature>
<feature type="transmembrane region" description="Helical" evidence="1">
    <location>
        <begin position="107"/>
        <end position="125"/>
    </location>
</feature>
<feature type="transmembrane region" description="Helical" evidence="1">
    <location>
        <begin position="280"/>
        <end position="298"/>
    </location>
</feature>
<name>K9VJC1_9CYAN</name>
<dbReference type="PATRIC" id="fig|179408.3.peg.3957"/>
<sequence length="754" mass="84398">MDEINNENKLIQRISNSFENQLKPIVQFSIYLRVPLTIAVASWYFYTQIDQTIEVYRVIAFDNNVAQAVFSTVFVVLLSLGVWFAARLHEKCYEARLPEFYKPKFDCFYKNAPRLLGTIPLGSLAYGTWATQKTLENLSDTNPKIFLLVWMFSNILLLLIISYLIIKRIELLKDSKFLGSLASNKRGEGLFGQRFENIFVNLACFVFIVLSLPMIVAAKDSPWSFGLIAVFLLLVFFNVALFSWQNTLKSRIRVIRTGSISLLASLALGLMMPPTFLPDLLGSISVVAISLTIMVVVFSTIYDWGLQTKIPGITILIVLIVVSSNFNLNDNHRFRQFSKPEKSVLPALESSFQQWLANRPDLDKFSNKPYPVYIAAAQGGGIYAAYHAATAFTKLTEYFPSFPQHIFAISSVSGGSLGASAFSSLVKFGGISGTSLSQTASKLFSSDLLTPLLTMGLFPDLIQRFIFFPIYDWDRGTGLEVAFEKAWDKLSLQNQDNPLRQSFYQHWQPQGIAPALVLNTTVVETGDRLAIGPFQINLPNKENIAIDEPDLDLKLSTAAGLSARFPYFTPVGWYQRSKDKSKLHLADGGYFDNSGIPTALDIGRSLQRLKGYGTTFEIVYLSLIDGQFNEPKTQLKSQGLNEVLSPVRALFSARESRSRSAVELSTFTVNDGIDDPLKYKFRTLFLKKSGDGVKLPLGWLISKRSREFIDRQTPDPKARPCDIKKFRQAIANVQASIDDNHNLCAIASIGNDLN</sequence>
<dbReference type="AlphaFoldDB" id="K9VJC1"/>
<keyword evidence="1" id="KW-0472">Membrane</keyword>
<accession>K9VJC1</accession>
<reference evidence="2 3" key="1">
    <citation type="submission" date="2012-05" db="EMBL/GenBank/DDBJ databases">
        <title>Finished chromosome of genome of Oscillatoria sp. PCC 7112.</title>
        <authorList>
            <consortium name="US DOE Joint Genome Institute"/>
            <person name="Gugger M."/>
            <person name="Coursin T."/>
            <person name="Rippka R."/>
            <person name="Tandeau De Marsac N."/>
            <person name="Huntemann M."/>
            <person name="Wei C.-L."/>
            <person name="Han J."/>
            <person name="Detter J.C."/>
            <person name="Han C."/>
            <person name="Tapia R."/>
            <person name="Davenport K."/>
            <person name="Daligault H."/>
            <person name="Erkkila T."/>
            <person name="Gu W."/>
            <person name="Munk A.C.C."/>
            <person name="Teshima H."/>
            <person name="Xu Y."/>
            <person name="Chain P."/>
            <person name="Chen A."/>
            <person name="Krypides N."/>
            <person name="Mavromatis K."/>
            <person name="Markowitz V."/>
            <person name="Szeto E."/>
            <person name="Ivanova N."/>
            <person name="Mikhailova N."/>
            <person name="Ovchinnikova G."/>
            <person name="Pagani I."/>
            <person name="Pati A."/>
            <person name="Goodwin L."/>
            <person name="Peters L."/>
            <person name="Pitluck S."/>
            <person name="Woyke T."/>
            <person name="Kerfeld C."/>
        </authorList>
    </citation>
    <scope>NUCLEOTIDE SEQUENCE [LARGE SCALE GENOMIC DNA]</scope>
    <source>
        <strain evidence="2 3">PCC 7112</strain>
    </source>
</reference>
<gene>
    <name evidence="2" type="ORF">Osc7112_3225</name>
</gene>